<gene>
    <name evidence="8" type="ORF">Q8W42_21375</name>
</gene>
<dbReference type="InterPro" id="IPR011010">
    <property type="entry name" value="DNA_brk_join_enz"/>
</dbReference>
<dbReference type="Pfam" id="PF00589">
    <property type="entry name" value="Phage_integrase"/>
    <property type="match status" value="1"/>
</dbReference>
<dbReference type="RefSeq" id="WP_237297587.1">
    <property type="nucleotide sequence ID" value="NZ_JAUYVL010000019.1"/>
</dbReference>
<dbReference type="Pfam" id="PF02899">
    <property type="entry name" value="Phage_int_SAM_1"/>
    <property type="match status" value="1"/>
</dbReference>
<feature type="domain" description="Tyr recombinase" evidence="6">
    <location>
        <begin position="164"/>
        <end position="361"/>
    </location>
</feature>
<dbReference type="Gene3D" id="1.10.150.130">
    <property type="match status" value="1"/>
</dbReference>
<reference evidence="8" key="1">
    <citation type="submission" date="2023-07" db="EMBL/GenBank/DDBJ databases">
        <title>Genome content predicts the carbon catabolic preferences of heterotrophic bacteria.</title>
        <authorList>
            <person name="Gralka M."/>
        </authorList>
    </citation>
    <scope>NUCLEOTIDE SEQUENCE</scope>
    <source>
        <strain evidence="8">6E02</strain>
    </source>
</reference>
<evidence type="ECO:0000313" key="8">
    <source>
        <dbReference type="EMBL" id="MDP2503258.1"/>
    </source>
</evidence>
<dbReference type="PROSITE" id="PS51900">
    <property type="entry name" value="CB"/>
    <property type="match status" value="1"/>
</dbReference>
<keyword evidence="4" id="KW-0233">DNA recombination</keyword>
<dbReference type="PANTHER" id="PTHR30349">
    <property type="entry name" value="PHAGE INTEGRASE-RELATED"/>
    <property type="match status" value="1"/>
</dbReference>
<dbReference type="InterPro" id="IPR010998">
    <property type="entry name" value="Integrase_recombinase_N"/>
</dbReference>
<evidence type="ECO:0000256" key="2">
    <source>
        <dbReference type="ARBA" id="ARBA00022908"/>
    </source>
</evidence>
<dbReference type="PANTHER" id="PTHR30349:SF41">
    <property type="entry name" value="INTEGRASE_RECOMBINASE PROTEIN MJ0367-RELATED"/>
    <property type="match status" value="1"/>
</dbReference>
<dbReference type="AlphaFoldDB" id="A0AB35N3Z1"/>
<evidence type="ECO:0000256" key="3">
    <source>
        <dbReference type="ARBA" id="ARBA00023125"/>
    </source>
</evidence>
<dbReference type="Proteomes" id="UP001177935">
    <property type="component" value="Unassembled WGS sequence"/>
</dbReference>
<dbReference type="SUPFAM" id="SSF56349">
    <property type="entry name" value="DNA breaking-rejoining enzymes"/>
    <property type="match status" value="1"/>
</dbReference>
<evidence type="ECO:0000259" key="6">
    <source>
        <dbReference type="PROSITE" id="PS51898"/>
    </source>
</evidence>
<comment type="caution">
    <text evidence="8">The sequence shown here is derived from an EMBL/GenBank/DDBJ whole genome shotgun (WGS) entry which is preliminary data.</text>
</comment>
<dbReference type="GO" id="GO:0015074">
    <property type="term" value="P:DNA integration"/>
    <property type="evidence" value="ECO:0007669"/>
    <property type="project" value="UniProtKB-KW"/>
</dbReference>
<name>A0AB35N3Z1_VIBSP</name>
<dbReference type="InterPro" id="IPR013762">
    <property type="entry name" value="Integrase-like_cat_sf"/>
</dbReference>
<dbReference type="EMBL" id="JAUYVL010000019">
    <property type="protein sequence ID" value="MDP2503258.1"/>
    <property type="molecule type" value="Genomic_DNA"/>
</dbReference>
<evidence type="ECO:0000256" key="4">
    <source>
        <dbReference type="ARBA" id="ARBA00023172"/>
    </source>
</evidence>
<dbReference type="Gene3D" id="1.10.443.10">
    <property type="entry name" value="Intergrase catalytic core"/>
    <property type="match status" value="1"/>
</dbReference>
<proteinExistence type="inferred from homology"/>
<evidence type="ECO:0000259" key="7">
    <source>
        <dbReference type="PROSITE" id="PS51900"/>
    </source>
</evidence>
<dbReference type="PROSITE" id="PS51898">
    <property type="entry name" value="TYR_RECOMBINASE"/>
    <property type="match status" value="1"/>
</dbReference>
<dbReference type="CDD" id="cd00397">
    <property type="entry name" value="DNA_BRE_C"/>
    <property type="match status" value="1"/>
</dbReference>
<dbReference type="InterPro" id="IPR004107">
    <property type="entry name" value="Integrase_SAM-like_N"/>
</dbReference>
<keyword evidence="3 5" id="KW-0238">DNA-binding</keyword>
<keyword evidence="2" id="KW-0229">DNA integration</keyword>
<dbReference type="GO" id="GO:0006310">
    <property type="term" value="P:DNA recombination"/>
    <property type="evidence" value="ECO:0007669"/>
    <property type="project" value="UniProtKB-KW"/>
</dbReference>
<evidence type="ECO:0000256" key="1">
    <source>
        <dbReference type="ARBA" id="ARBA00008857"/>
    </source>
</evidence>
<comment type="similarity">
    <text evidence="1">Belongs to the 'phage' integrase family.</text>
</comment>
<protein>
    <submittedName>
        <fullName evidence="8">Tyrosine-type recombinase/integrase</fullName>
    </submittedName>
</protein>
<feature type="domain" description="Core-binding (CB)" evidence="7">
    <location>
        <begin position="37"/>
        <end position="118"/>
    </location>
</feature>
<dbReference type="InterPro" id="IPR050090">
    <property type="entry name" value="Tyrosine_recombinase_XerCD"/>
</dbReference>
<dbReference type="InterPro" id="IPR002104">
    <property type="entry name" value="Integrase_catalytic"/>
</dbReference>
<sequence>MKVIYQTQSLRDSDGQTLSLPVFLDSTGRIMQAPTQYMLDRVESGFWNSKHTMRSNQQALEQFCAYIQSTEINLLDVQLKHLVAWRRELQLKKNLNAVSNQTINIRLRAVMSFIEWASENGYVRANFDGVKVENSSASGGVNFNQKQSVRKTRRNRLLLTEAFTRAPLPTMNEINQFVTYVSKPFVPMVGLMLGTGMRISEIVSLPLSALPSYGTVAQSPNTLHHIQLSPSSMTIKNNKARTVFIPGLLYLKIYEQVMNGTNHSNPRLFFASSSKSAWHPSTIQKNFRHASLKAQLRHTITPHILRHEFATRTLESWKDAGFPSEMACLIWLQKQLGHAHVSTTANIYINMTSELHANDRQVLHQYEKDISQMMEEERNV</sequence>
<accession>A0AB35N3Z1</accession>
<dbReference type="InterPro" id="IPR044068">
    <property type="entry name" value="CB"/>
</dbReference>
<organism evidence="8 9">
    <name type="scientific">Vibrio splendidus</name>
    <dbReference type="NCBI Taxonomy" id="29497"/>
    <lineage>
        <taxon>Bacteria</taxon>
        <taxon>Pseudomonadati</taxon>
        <taxon>Pseudomonadota</taxon>
        <taxon>Gammaproteobacteria</taxon>
        <taxon>Vibrionales</taxon>
        <taxon>Vibrionaceae</taxon>
        <taxon>Vibrio</taxon>
    </lineage>
</organism>
<dbReference type="GO" id="GO:0003677">
    <property type="term" value="F:DNA binding"/>
    <property type="evidence" value="ECO:0007669"/>
    <property type="project" value="UniProtKB-UniRule"/>
</dbReference>
<evidence type="ECO:0000256" key="5">
    <source>
        <dbReference type="PROSITE-ProRule" id="PRU01248"/>
    </source>
</evidence>
<evidence type="ECO:0000313" key="9">
    <source>
        <dbReference type="Proteomes" id="UP001177935"/>
    </source>
</evidence>